<protein>
    <submittedName>
        <fullName evidence="2">Helix-turn-helix domain-containing protein</fullName>
    </submittedName>
</protein>
<organism evidence="2 3">
    <name type="scientific">Arthrospiribacter ruber</name>
    <dbReference type="NCBI Taxonomy" id="2487934"/>
    <lineage>
        <taxon>Bacteria</taxon>
        <taxon>Pseudomonadati</taxon>
        <taxon>Bacteroidota</taxon>
        <taxon>Cytophagia</taxon>
        <taxon>Cytophagales</taxon>
        <taxon>Cyclobacteriaceae</taxon>
        <taxon>Arthrospiribacter</taxon>
    </lineage>
</organism>
<evidence type="ECO:0000259" key="1">
    <source>
        <dbReference type="Pfam" id="PF08279"/>
    </source>
</evidence>
<accession>A0A951IT29</accession>
<dbReference type="RefSeq" id="WP_219287177.1">
    <property type="nucleotide sequence ID" value="NZ_RPHB01000002.1"/>
</dbReference>
<dbReference type="AlphaFoldDB" id="A0A951IT29"/>
<keyword evidence="3" id="KW-1185">Reference proteome</keyword>
<gene>
    <name evidence="2" type="ORF">EGN73_03970</name>
</gene>
<evidence type="ECO:0000313" key="2">
    <source>
        <dbReference type="EMBL" id="MBW3466965.1"/>
    </source>
</evidence>
<dbReference type="EMBL" id="RPHB01000002">
    <property type="protein sequence ID" value="MBW3466965.1"/>
    <property type="molecule type" value="Genomic_DNA"/>
</dbReference>
<sequence>MRVDYFKKLEYLDELIRRKATGSPKALAKKFDVSERTVYDYINTLKDLGAEICYCQQSESYVYEKLGRFNFKFRLINS</sequence>
<dbReference type="Pfam" id="PF08279">
    <property type="entry name" value="HTH_11"/>
    <property type="match status" value="1"/>
</dbReference>
<proteinExistence type="predicted"/>
<reference evidence="2 3" key="1">
    <citation type="journal article" date="2020" name="Syst. Appl. Microbiol.">
        <title>Arthrospiribacter ruber gen. nov., sp. nov., a novel bacterium isolated from Arthrospira cultures.</title>
        <authorList>
            <person name="Waleron M."/>
            <person name="Misztak A."/>
            <person name="Waleron M.M."/>
            <person name="Furmaniak M."/>
            <person name="Mrozik A."/>
            <person name="Waleron K."/>
        </authorList>
    </citation>
    <scope>NUCLEOTIDE SEQUENCE [LARGE SCALE GENOMIC DNA]</scope>
    <source>
        <strain evidence="2 3">DPMB0001</strain>
    </source>
</reference>
<evidence type="ECO:0000313" key="3">
    <source>
        <dbReference type="Proteomes" id="UP000727490"/>
    </source>
</evidence>
<comment type="caution">
    <text evidence="2">The sequence shown here is derived from an EMBL/GenBank/DDBJ whole genome shotgun (WGS) entry which is preliminary data.</text>
</comment>
<dbReference type="Proteomes" id="UP000727490">
    <property type="component" value="Unassembled WGS sequence"/>
</dbReference>
<name>A0A951IT29_9BACT</name>
<dbReference type="InterPro" id="IPR013196">
    <property type="entry name" value="HTH_11"/>
</dbReference>
<feature type="domain" description="Helix-turn-helix type 11" evidence="1">
    <location>
        <begin position="14"/>
        <end position="52"/>
    </location>
</feature>